<evidence type="ECO:0000259" key="1">
    <source>
        <dbReference type="Pfam" id="PF03354"/>
    </source>
</evidence>
<name>A0ABY7WQ91_9LACO</name>
<sequence length="560" mass="64471">MRYVDEYIDLFNNGKVQFNQERIDLINYLKKNILSNPELYFNDTQIVDCVKFIDKWYFPLQPFQKFLLAFVFLYRKEDDTAYYRDFLWMMGRGAGKNGLISGLSNYLISELHGIPKYNGSIIANSEDQAKTSVIEIKQAIEGSETLQRAFYATNSLIRSRKTQSELTYRTSNGNTKDGLRDGFVIFDEIHQYADNSNTKVHISGLGKTADPRVFYIGTDGYVREGFIDGLKKKARKVLAGKADPDVIFPWICKIDDRDEYTDPTKWEKANPMLSKPRSTYAKGLLREITRQFRDLEENPSDLEEFMTKRMDFPSESMESSVAPYDEIKRTNQPIPKDIAGRQAVAAVDFASTRDFIAAAVTAKYGEKLVTITHQWATKWFVDKYYGYSHHEDNAARPNARIQVPIAKWQDTGLITIVHETTLAPELPLNWINEMQAQFNISTVVMDNYRAQVMRQMFENVGYTVNVIRNPRSVDGLLATIIDDGFPKGRFVWGDNPLLRWNTNNVLVKIDSLGNKHYEKKEPIRRKTDGFQAFEYTLYDLESISDVDVVGDLDMFAGLKF</sequence>
<protein>
    <submittedName>
        <fullName evidence="3">Terminase large subunit</fullName>
    </submittedName>
</protein>
<dbReference type="Proteomes" id="UP001220377">
    <property type="component" value="Chromosome"/>
</dbReference>
<dbReference type="Pfam" id="PF03354">
    <property type="entry name" value="TerL_ATPase"/>
    <property type="match status" value="1"/>
</dbReference>
<dbReference type="PANTHER" id="PTHR41287">
    <property type="match status" value="1"/>
</dbReference>
<evidence type="ECO:0000259" key="2">
    <source>
        <dbReference type="Pfam" id="PF20441"/>
    </source>
</evidence>
<reference evidence="3 4" key="1">
    <citation type="submission" date="2023-02" db="EMBL/GenBank/DDBJ databases">
        <title>Genome sequence of Lacticaseibacillus sp. KACC 23028.</title>
        <authorList>
            <person name="Kim S."/>
            <person name="Heo J."/>
            <person name="Kwon S.-W."/>
        </authorList>
    </citation>
    <scope>NUCLEOTIDE SEQUENCE [LARGE SCALE GENOMIC DNA]</scope>
    <source>
        <strain evidence="3 4">KACC 23028</strain>
    </source>
</reference>
<dbReference type="InterPro" id="IPR005021">
    <property type="entry name" value="Terminase_largesu-like"/>
</dbReference>
<proteinExistence type="predicted"/>
<dbReference type="Gene3D" id="3.40.50.300">
    <property type="entry name" value="P-loop containing nucleotide triphosphate hydrolases"/>
    <property type="match status" value="1"/>
</dbReference>
<dbReference type="Pfam" id="PF20441">
    <property type="entry name" value="TerL_nuclease"/>
    <property type="match status" value="1"/>
</dbReference>
<gene>
    <name evidence="3" type="ORF">PQ472_07765</name>
</gene>
<evidence type="ECO:0000313" key="3">
    <source>
        <dbReference type="EMBL" id="WDF81821.1"/>
    </source>
</evidence>
<feature type="domain" description="Terminase large subunit-like ATPase" evidence="1">
    <location>
        <begin position="62"/>
        <end position="234"/>
    </location>
</feature>
<dbReference type="EMBL" id="CP117884">
    <property type="protein sequence ID" value="WDF81821.1"/>
    <property type="molecule type" value="Genomic_DNA"/>
</dbReference>
<organism evidence="3 4">
    <name type="scientific">Lacticaseibacillus pabuli</name>
    <dbReference type="NCBI Taxonomy" id="3025672"/>
    <lineage>
        <taxon>Bacteria</taxon>
        <taxon>Bacillati</taxon>
        <taxon>Bacillota</taxon>
        <taxon>Bacilli</taxon>
        <taxon>Lactobacillales</taxon>
        <taxon>Lactobacillaceae</taxon>
        <taxon>Lacticaseibacillus</taxon>
    </lineage>
</organism>
<keyword evidence="4" id="KW-1185">Reference proteome</keyword>
<dbReference type="InterPro" id="IPR046461">
    <property type="entry name" value="TerL_ATPase"/>
</dbReference>
<accession>A0ABY7WQ91</accession>
<dbReference type="InterPro" id="IPR027417">
    <property type="entry name" value="P-loop_NTPase"/>
</dbReference>
<dbReference type="PANTHER" id="PTHR41287:SF1">
    <property type="entry name" value="PROTEIN YMFN"/>
    <property type="match status" value="1"/>
</dbReference>
<evidence type="ECO:0000313" key="4">
    <source>
        <dbReference type="Proteomes" id="UP001220377"/>
    </source>
</evidence>
<dbReference type="InterPro" id="IPR046462">
    <property type="entry name" value="TerL_nuclease"/>
</dbReference>
<feature type="domain" description="Terminase large subunit-like endonuclease" evidence="2">
    <location>
        <begin position="244"/>
        <end position="522"/>
    </location>
</feature>
<dbReference type="RefSeq" id="WP_274258834.1">
    <property type="nucleotide sequence ID" value="NZ_CP117884.1"/>
</dbReference>